<organism evidence="2 3">
    <name type="scientific">Rhamnusium bicolor</name>
    <dbReference type="NCBI Taxonomy" id="1586634"/>
    <lineage>
        <taxon>Eukaryota</taxon>
        <taxon>Metazoa</taxon>
        <taxon>Ecdysozoa</taxon>
        <taxon>Arthropoda</taxon>
        <taxon>Hexapoda</taxon>
        <taxon>Insecta</taxon>
        <taxon>Pterygota</taxon>
        <taxon>Neoptera</taxon>
        <taxon>Endopterygota</taxon>
        <taxon>Coleoptera</taxon>
        <taxon>Polyphaga</taxon>
        <taxon>Cucujiformia</taxon>
        <taxon>Chrysomeloidea</taxon>
        <taxon>Cerambycidae</taxon>
        <taxon>Lepturinae</taxon>
        <taxon>Rhagiini</taxon>
        <taxon>Rhamnusium</taxon>
    </lineage>
</organism>
<keyword evidence="1" id="KW-0472">Membrane</keyword>
<dbReference type="Pfam" id="PF09782">
    <property type="entry name" value="NDUF_B6"/>
    <property type="match status" value="1"/>
</dbReference>
<proteinExistence type="predicted"/>
<sequence length="172" mass="19754">MSGENMVKASHTGGVKPMSITGRYVSERERVLGMTDAERAFRLQWLKDQELSPNEPRKLPEMYKATYNPLRRFYRWPLNQLEKVIQPIVGPQVALGIRYFSGKIIMGIAVAYVTAYYFKYNANDWTRKGGWRVLKSKTAVVEGDPGYPRLSEKSKGEHYATRGFDNVTLKLQ</sequence>
<keyword evidence="3" id="KW-1185">Reference proteome</keyword>
<evidence type="ECO:0008006" key="4">
    <source>
        <dbReference type="Google" id="ProtNLM"/>
    </source>
</evidence>
<name>A0AAV8ZN13_9CUCU</name>
<feature type="transmembrane region" description="Helical" evidence="1">
    <location>
        <begin position="99"/>
        <end position="118"/>
    </location>
</feature>
<dbReference type="Proteomes" id="UP001162156">
    <property type="component" value="Unassembled WGS sequence"/>
</dbReference>
<evidence type="ECO:0000256" key="1">
    <source>
        <dbReference type="SAM" id="Phobius"/>
    </source>
</evidence>
<accession>A0AAV8ZN13</accession>
<evidence type="ECO:0000313" key="3">
    <source>
        <dbReference type="Proteomes" id="UP001162156"/>
    </source>
</evidence>
<evidence type="ECO:0000313" key="2">
    <source>
        <dbReference type="EMBL" id="KAJ8966958.1"/>
    </source>
</evidence>
<dbReference type="PANTHER" id="PTHR21106:SF2">
    <property type="entry name" value="NADH DEHYDROGENASE [UBIQUINONE] 1 BETA SUBCOMPLEX SUBUNIT 6"/>
    <property type="match status" value="1"/>
</dbReference>
<reference evidence="2" key="1">
    <citation type="journal article" date="2023" name="Insect Mol. Biol.">
        <title>Genome sequencing provides insights into the evolution of gene families encoding plant cell wall-degrading enzymes in longhorned beetles.</title>
        <authorList>
            <person name="Shin N.R."/>
            <person name="Okamura Y."/>
            <person name="Kirsch R."/>
            <person name="Pauchet Y."/>
        </authorList>
    </citation>
    <scope>NUCLEOTIDE SEQUENCE</scope>
    <source>
        <strain evidence="2">RBIC_L_NR</strain>
    </source>
</reference>
<protein>
    <recommendedName>
        <fullName evidence="4">NADH dehydrogenase [ubiquinone] 1 beta subcomplex subunit 6</fullName>
    </recommendedName>
</protein>
<dbReference type="EMBL" id="JANEYF010000911">
    <property type="protein sequence ID" value="KAJ8966958.1"/>
    <property type="molecule type" value="Genomic_DNA"/>
</dbReference>
<gene>
    <name evidence="2" type="ORF">NQ314_003180</name>
</gene>
<dbReference type="InterPro" id="IPR019174">
    <property type="entry name" value="NADH_DH_b-subcmplx_su6"/>
</dbReference>
<dbReference type="AlphaFoldDB" id="A0AAV8ZN13"/>
<dbReference type="PANTHER" id="PTHR21106">
    <property type="entry name" value="NADH DEHYDROGENASE [UBIQUINONE] 1 BETA SUBCOMPLEX SUBUNIT 6"/>
    <property type="match status" value="1"/>
</dbReference>
<keyword evidence="1" id="KW-1133">Transmembrane helix</keyword>
<keyword evidence="1" id="KW-0812">Transmembrane</keyword>
<dbReference type="GO" id="GO:0006120">
    <property type="term" value="P:mitochondrial electron transport, NADH to ubiquinone"/>
    <property type="evidence" value="ECO:0007669"/>
    <property type="project" value="InterPro"/>
</dbReference>
<comment type="caution">
    <text evidence="2">The sequence shown here is derived from an EMBL/GenBank/DDBJ whole genome shotgun (WGS) entry which is preliminary data.</text>
</comment>
<dbReference type="GO" id="GO:0005739">
    <property type="term" value="C:mitochondrion"/>
    <property type="evidence" value="ECO:0007669"/>
    <property type="project" value="GOC"/>
</dbReference>